<dbReference type="SUPFAM" id="SSF51445">
    <property type="entry name" value="(Trans)glycosidases"/>
    <property type="match status" value="1"/>
</dbReference>
<proteinExistence type="predicted"/>
<name>A0ABQ2FIL8_9DEIO</name>
<dbReference type="Proteomes" id="UP000604341">
    <property type="component" value="Unassembled WGS sequence"/>
</dbReference>
<feature type="region of interest" description="Disordered" evidence="1">
    <location>
        <begin position="381"/>
        <end position="400"/>
    </location>
</feature>
<feature type="compositionally biased region" description="Low complexity" evidence="1">
    <location>
        <begin position="487"/>
        <end position="501"/>
    </location>
</feature>
<evidence type="ECO:0000313" key="3">
    <source>
        <dbReference type="Proteomes" id="UP000604341"/>
    </source>
</evidence>
<evidence type="ECO:0000256" key="1">
    <source>
        <dbReference type="SAM" id="MobiDB-lite"/>
    </source>
</evidence>
<evidence type="ECO:0008006" key="4">
    <source>
        <dbReference type="Google" id="ProtNLM"/>
    </source>
</evidence>
<keyword evidence="3" id="KW-1185">Reference proteome</keyword>
<comment type="caution">
    <text evidence="2">The sequence shown here is derived from an EMBL/GenBank/DDBJ whole genome shotgun (WGS) entry which is preliminary data.</text>
</comment>
<protein>
    <recommendedName>
        <fullName evidence="4">Beta-glucosidase/6-phospho-beta-glucosidase/beta-galactosidase</fullName>
    </recommendedName>
</protein>
<gene>
    <name evidence="2" type="ORF">GCM10010844_17340</name>
</gene>
<dbReference type="Gene3D" id="3.20.20.80">
    <property type="entry name" value="Glycosidases"/>
    <property type="match status" value="1"/>
</dbReference>
<organism evidence="2 3">
    <name type="scientific">Deinococcus radiotolerans</name>
    <dbReference type="NCBI Taxonomy" id="1309407"/>
    <lineage>
        <taxon>Bacteria</taxon>
        <taxon>Thermotogati</taxon>
        <taxon>Deinococcota</taxon>
        <taxon>Deinococci</taxon>
        <taxon>Deinococcales</taxon>
        <taxon>Deinococcaceae</taxon>
        <taxon>Deinococcus</taxon>
    </lineage>
</organism>
<evidence type="ECO:0000313" key="2">
    <source>
        <dbReference type="EMBL" id="GGK99595.1"/>
    </source>
</evidence>
<sequence length="663" mass="71136">MLGAVSSTLLPSFFLGGFECSAHRRPSGRRVDVIDATRHDHFAAEDYARLRAAGLLGARDGLRWPLIERQPGTFDFSSAQAQVQAAQDSGVQVIWDLLHYGVPDHVDVFAPDFPARFARYARECAAYLGHAAQASPLHPPTPVWLCPINELSFFAWAGGEVGYLNPFARDQGARLKRALVRAVLAGMDAARDVLPTARFLHAEPLIHVAPDPQRPAEDLTARAMHEAQFEALDMLSGRLNPELGGHPRYLDVIGANFYPYNQWRHHPEHEQREVLPPEHAAYRPLSALLAELHARYGRPLLVAETGAEDDARAPWFRRVAAEALQARAQGVPVHGVCLYPVVNHPGWDDDRHCHNGLWDYPDRDGYRPVHAPLLDALRDAQVQEQQSRDEQARGAELTADPDRHLAAALADLSAARGGTLDQAAVTLRRAGLTGLAGQGSEQDRLRTLRLVGRAHLEAAQWLGRQWPCGLPDARSGPGGQPATAELAAAGRGTPAPGGTAASLRVSGPAGRPDAPLADQVTGDAAVLALRGLAARLGAADDVTEQVRGQLRAQAVPAHDPAVGRLARAVAAQEGAWQAVLAAARGMPDRAPQDTLAAVAVAEQLTGEAAGRARQLVAGLEPGAQDPGRALGTLAQWLLHRGPLGATDLLWDEARVQGRPETST</sequence>
<accession>A0ABQ2FIL8</accession>
<reference evidence="3" key="1">
    <citation type="journal article" date="2019" name="Int. J. Syst. Evol. Microbiol.">
        <title>The Global Catalogue of Microorganisms (GCM) 10K type strain sequencing project: providing services to taxonomists for standard genome sequencing and annotation.</title>
        <authorList>
            <consortium name="The Broad Institute Genomics Platform"/>
            <consortium name="The Broad Institute Genome Sequencing Center for Infectious Disease"/>
            <person name="Wu L."/>
            <person name="Ma J."/>
        </authorList>
    </citation>
    <scope>NUCLEOTIDE SEQUENCE [LARGE SCALE GENOMIC DNA]</scope>
    <source>
        <strain evidence="3">JCM 19173</strain>
    </source>
</reference>
<dbReference type="EMBL" id="BMPE01000003">
    <property type="protein sequence ID" value="GGK99595.1"/>
    <property type="molecule type" value="Genomic_DNA"/>
</dbReference>
<feature type="region of interest" description="Disordered" evidence="1">
    <location>
        <begin position="472"/>
        <end position="512"/>
    </location>
</feature>
<dbReference type="InterPro" id="IPR017853">
    <property type="entry name" value="GH"/>
</dbReference>